<comment type="similarity">
    <text evidence="1">Belongs to the CbxX/CfxQ family.</text>
</comment>
<dbReference type="InterPro" id="IPR003959">
    <property type="entry name" value="ATPase_AAA_core"/>
</dbReference>
<dbReference type="SMART" id="SM00382">
    <property type="entry name" value="AAA"/>
    <property type="match status" value="1"/>
</dbReference>
<name>E6TT46_EVAC2</name>
<evidence type="ECO:0000256" key="4">
    <source>
        <dbReference type="SAM" id="Coils"/>
    </source>
</evidence>
<dbReference type="eggNOG" id="COG0464">
    <property type="taxonomic scope" value="Bacteria"/>
</dbReference>
<dbReference type="GO" id="GO:0016887">
    <property type="term" value="F:ATP hydrolysis activity"/>
    <property type="evidence" value="ECO:0007669"/>
    <property type="project" value="InterPro"/>
</dbReference>
<evidence type="ECO:0000313" key="7">
    <source>
        <dbReference type="Proteomes" id="UP000001401"/>
    </source>
</evidence>
<evidence type="ECO:0000256" key="2">
    <source>
        <dbReference type="ARBA" id="ARBA00022741"/>
    </source>
</evidence>
<protein>
    <submittedName>
        <fullName evidence="6">AAA ATPase central domain protein</fullName>
    </submittedName>
</protein>
<keyword evidence="4" id="KW-0175">Coiled coil</keyword>
<sequence length="493" mass="56406">MEQRLKLIYESFYDLEKELKLAIHDNDVESIRYQLFRSTRLLARTNSLIEQAVEKKEFAHVADYLSCVNTMKETISACYESLAHMYQKQGVDDFAEREWFASIVESEAKPERFIQYAHASLRVHHLFVNKEIKENMERVSQGNVREIMHCIKRVRLTINAITSKHGFMEDANYIVAWVDELEKAINEREDLKDALEKTNEIASLEKAMAQLDELIGLTDMKRKIKDITNWVTFNELRKEQGFKKEEISLHMIFSGNPGTGKTTVARIVANILQAVGVLSKGHLVEVGRSDLVAEYIGQTAVKTMNRINEAKGGVLFIDEAYSLVRGQSGGDFGMEAIDTLVKAMEDERKNLVVILAGYPEEMKGFIRANPGLQSRFKNQIDFEDYSLDELVDITKLLLKQRDYKMTDRALEKFRAILSSSMTKNPDTHGNGRLVRNLIEDAIMCKASIIIARKDNGVELGELDLLDEEVIGLLKENMNIPQEIRQNLIRTFTL</sequence>
<dbReference type="OrthoDB" id="9806903at2"/>
<dbReference type="KEGG" id="bco:Bcell_3714"/>
<dbReference type="InterPro" id="IPR041627">
    <property type="entry name" value="AAA_lid_6"/>
</dbReference>
<dbReference type="AlphaFoldDB" id="E6TT46"/>
<dbReference type="PANTHER" id="PTHR43392">
    <property type="entry name" value="AAA-TYPE ATPASE FAMILY PROTEIN / ANKYRIN REPEAT FAMILY PROTEIN"/>
    <property type="match status" value="1"/>
</dbReference>
<dbReference type="RefSeq" id="WP_013490285.1">
    <property type="nucleotide sequence ID" value="NC_014829.1"/>
</dbReference>
<accession>E6TT46</accession>
<dbReference type="Pfam" id="PF17866">
    <property type="entry name" value="AAA_lid_6"/>
    <property type="match status" value="1"/>
</dbReference>
<dbReference type="FunFam" id="3.40.50.300:FF:000216">
    <property type="entry name" value="Type VII secretion ATPase EccA"/>
    <property type="match status" value="1"/>
</dbReference>
<dbReference type="EMBL" id="CP002394">
    <property type="protein sequence ID" value="ADU31954.1"/>
    <property type="molecule type" value="Genomic_DNA"/>
</dbReference>
<gene>
    <name evidence="6" type="ordered locus">Bcell_3714</name>
</gene>
<dbReference type="GO" id="GO:0005524">
    <property type="term" value="F:ATP binding"/>
    <property type="evidence" value="ECO:0007669"/>
    <property type="project" value="UniProtKB-KW"/>
</dbReference>
<keyword evidence="2" id="KW-0547">Nucleotide-binding</keyword>
<evidence type="ECO:0000259" key="5">
    <source>
        <dbReference type="SMART" id="SM00382"/>
    </source>
</evidence>
<dbReference type="InterPro" id="IPR003593">
    <property type="entry name" value="AAA+_ATPase"/>
</dbReference>
<evidence type="ECO:0000256" key="3">
    <source>
        <dbReference type="ARBA" id="ARBA00022840"/>
    </source>
</evidence>
<dbReference type="InterPro" id="IPR027417">
    <property type="entry name" value="P-loop_NTPase"/>
</dbReference>
<keyword evidence="3" id="KW-0067">ATP-binding</keyword>
<dbReference type="CDD" id="cd00009">
    <property type="entry name" value="AAA"/>
    <property type="match status" value="1"/>
</dbReference>
<dbReference type="HOGENOM" id="CLU_043116_0_0_9"/>
<dbReference type="InterPro" id="IPR050773">
    <property type="entry name" value="CbxX/CfxQ_RuBisCO_ESX"/>
</dbReference>
<dbReference type="Gene3D" id="3.40.50.300">
    <property type="entry name" value="P-loop containing nucleotide triphosphate hydrolases"/>
    <property type="match status" value="1"/>
</dbReference>
<evidence type="ECO:0000313" key="6">
    <source>
        <dbReference type="EMBL" id="ADU31954.1"/>
    </source>
</evidence>
<organism evidence="6 7">
    <name type="scientific">Evansella cellulosilytica (strain ATCC 21833 / DSM 2522 / FERM P-1141 / JCM 9156 / N-4)</name>
    <name type="common">Bacillus cellulosilyticus</name>
    <dbReference type="NCBI Taxonomy" id="649639"/>
    <lineage>
        <taxon>Bacteria</taxon>
        <taxon>Bacillati</taxon>
        <taxon>Bacillota</taxon>
        <taxon>Bacilli</taxon>
        <taxon>Bacillales</taxon>
        <taxon>Bacillaceae</taxon>
        <taxon>Evansella</taxon>
    </lineage>
</organism>
<dbReference type="InterPro" id="IPR000641">
    <property type="entry name" value="CbxX/CfxQ"/>
</dbReference>
<evidence type="ECO:0000256" key="1">
    <source>
        <dbReference type="ARBA" id="ARBA00010378"/>
    </source>
</evidence>
<dbReference type="Pfam" id="PF00004">
    <property type="entry name" value="AAA"/>
    <property type="match status" value="1"/>
</dbReference>
<dbReference type="Gene3D" id="1.10.8.60">
    <property type="match status" value="1"/>
</dbReference>
<reference evidence="6" key="1">
    <citation type="submission" date="2010-12" db="EMBL/GenBank/DDBJ databases">
        <title>Complete sequence of Bacillus cellulosilyticus DSM 2522.</title>
        <authorList>
            <consortium name="US DOE Joint Genome Institute"/>
            <person name="Lucas S."/>
            <person name="Copeland A."/>
            <person name="Lapidus A."/>
            <person name="Cheng J.-F."/>
            <person name="Bruce D."/>
            <person name="Goodwin L."/>
            <person name="Pitluck S."/>
            <person name="Chertkov O."/>
            <person name="Detter J.C."/>
            <person name="Han C."/>
            <person name="Tapia R."/>
            <person name="Land M."/>
            <person name="Hauser L."/>
            <person name="Jeffries C."/>
            <person name="Kyrpides N."/>
            <person name="Ivanova N."/>
            <person name="Mikhailova N."/>
            <person name="Brumm P."/>
            <person name="Mead D."/>
            <person name="Woyke T."/>
        </authorList>
    </citation>
    <scope>NUCLEOTIDE SEQUENCE [LARGE SCALE GENOMIC DNA]</scope>
    <source>
        <strain evidence="6">DSM 2522</strain>
    </source>
</reference>
<proteinExistence type="inferred from homology"/>
<dbReference type="SUPFAM" id="SSF52540">
    <property type="entry name" value="P-loop containing nucleoside triphosphate hydrolases"/>
    <property type="match status" value="1"/>
</dbReference>
<feature type="domain" description="AAA+ ATPase" evidence="5">
    <location>
        <begin position="247"/>
        <end position="386"/>
    </location>
</feature>
<dbReference type="PRINTS" id="PR00819">
    <property type="entry name" value="CBXCFQXSUPER"/>
</dbReference>
<dbReference type="Proteomes" id="UP000001401">
    <property type="component" value="Chromosome"/>
</dbReference>
<keyword evidence="7" id="KW-1185">Reference proteome</keyword>
<dbReference type="STRING" id="649639.Bcell_3714"/>
<feature type="coiled-coil region" evidence="4">
    <location>
        <begin position="174"/>
        <end position="214"/>
    </location>
</feature>
<dbReference type="PANTHER" id="PTHR43392:SF2">
    <property type="entry name" value="AAA-TYPE ATPASE FAMILY PROTEIN _ ANKYRIN REPEAT FAMILY PROTEIN"/>
    <property type="match status" value="1"/>
</dbReference>